<feature type="transmembrane region" description="Helical" evidence="6">
    <location>
        <begin position="27"/>
        <end position="50"/>
    </location>
</feature>
<dbReference type="GO" id="GO:0015297">
    <property type="term" value="F:antiporter activity"/>
    <property type="evidence" value="ECO:0007669"/>
    <property type="project" value="InterPro"/>
</dbReference>
<evidence type="ECO:0000256" key="2">
    <source>
        <dbReference type="ARBA" id="ARBA00010199"/>
    </source>
</evidence>
<comment type="caution">
    <text evidence="7">The sequence shown here is derived from an EMBL/GenBank/DDBJ whole genome shotgun (WGS) entry which is preliminary data.</text>
</comment>
<evidence type="ECO:0000256" key="4">
    <source>
        <dbReference type="ARBA" id="ARBA00022448"/>
    </source>
</evidence>
<protein>
    <recommendedName>
        <fullName evidence="3">Probable multidrug resistance protein NorM</fullName>
    </recommendedName>
    <alternativeName>
        <fullName evidence="5">Multidrug-efflux transporter</fullName>
    </alternativeName>
</protein>
<dbReference type="Proteomes" id="UP000261811">
    <property type="component" value="Unassembled WGS sequence"/>
</dbReference>
<accession>A0A372JRA1</accession>
<feature type="transmembrane region" description="Helical" evidence="6">
    <location>
        <begin position="387"/>
        <end position="407"/>
    </location>
</feature>
<dbReference type="PANTHER" id="PTHR43298">
    <property type="entry name" value="MULTIDRUG RESISTANCE PROTEIN NORM-RELATED"/>
    <property type="match status" value="1"/>
</dbReference>
<feature type="transmembrane region" description="Helical" evidence="6">
    <location>
        <begin position="330"/>
        <end position="351"/>
    </location>
</feature>
<feature type="transmembrane region" description="Helical" evidence="6">
    <location>
        <begin position="143"/>
        <end position="161"/>
    </location>
</feature>
<feature type="transmembrane region" description="Helical" evidence="6">
    <location>
        <begin position="292"/>
        <end position="310"/>
    </location>
</feature>
<feature type="transmembrane region" description="Helical" evidence="6">
    <location>
        <begin position="247"/>
        <end position="271"/>
    </location>
</feature>
<feature type="transmembrane region" description="Helical" evidence="6">
    <location>
        <begin position="113"/>
        <end position="131"/>
    </location>
</feature>
<keyword evidence="8" id="KW-1185">Reference proteome</keyword>
<dbReference type="GO" id="GO:0005886">
    <property type="term" value="C:plasma membrane"/>
    <property type="evidence" value="ECO:0007669"/>
    <property type="project" value="TreeGrafter"/>
</dbReference>
<dbReference type="InterPro" id="IPR002528">
    <property type="entry name" value="MATE_fam"/>
</dbReference>
<feature type="transmembrane region" description="Helical" evidence="6">
    <location>
        <begin position="211"/>
        <end position="235"/>
    </location>
</feature>
<evidence type="ECO:0000256" key="3">
    <source>
        <dbReference type="ARBA" id="ARBA00020268"/>
    </source>
</evidence>
<feature type="transmembrane region" description="Helical" evidence="6">
    <location>
        <begin position="358"/>
        <end position="381"/>
    </location>
</feature>
<evidence type="ECO:0000313" key="8">
    <source>
        <dbReference type="Proteomes" id="UP000261811"/>
    </source>
</evidence>
<comment type="function">
    <text evidence="1">Multidrug efflux pump.</text>
</comment>
<proteinExistence type="inferred from homology"/>
<keyword evidence="6" id="KW-1133">Transmembrane helix</keyword>
<dbReference type="GO" id="GO:0042910">
    <property type="term" value="F:xenobiotic transmembrane transporter activity"/>
    <property type="evidence" value="ECO:0007669"/>
    <property type="project" value="InterPro"/>
</dbReference>
<feature type="transmembrane region" description="Helical" evidence="6">
    <location>
        <begin position="167"/>
        <end position="191"/>
    </location>
</feature>
<keyword evidence="6" id="KW-0472">Membrane</keyword>
<dbReference type="InterPro" id="IPR050222">
    <property type="entry name" value="MATE_MdtK"/>
</dbReference>
<name>A0A372JRA1_9ACTN</name>
<keyword evidence="6" id="KW-0812">Transmembrane</keyword>
<dbReference type="Pfam" id="PF01554">
    <property type="entry name" value="MatE"/>
    <property type="match status" value="2"/>
</dbReference>
<gene>
    <name evidence="7" type="ORF">DZF91_09545</name>
</gene>
<sequence>MMLAGTAGVLVPTVVLALVSRLGADELTIRALYTPLAFLFLALQMAFDLSNQAGAAFHFGRGTDRYVPSHAVSLLGIWVGLAVAICVLVAAAAPVLTGVLHVEPAVGPRFEAFLRWMAIAHLALPGSVLAASCLRGTGRPRAAASITVTNAVVEIGAVAALGPGSGLGIMAVPVATALAGLSGTVLGLVHLRRAGLWGRPLGWRPDAIGRLVSVGLPVGASYLVLFAMNLALLWVLGPFGRDVRDGFAVGAVVQSLVVIPAIALGSATAIVMNQQRGAGKLPWLEDTLRAGLQVAFVMYAVLAPAVWLGREVLGVLLAGDTRVAEEGVRFLGVVAPTYLVFGMVLVAVTAIEQIGGGALVLGMNAAYTVGIVGLGGLLARWLDAPGALYTTIALFNLAGIGGVALTLRFVRGLSRGRPCPAE</sequence>
<evidence type="ECO:0000256" key="1">
    <source>
        <dbReference type="ARBA" id="ARBA00003408"/>
    </source>
</evidence>
<dbReference type="AlphaFoldDB" id="A0A372JRA1"/>
<evidence type="ECO:0000256" key="5">
    <source>
        <dbReference type="ARBA" id="ARBA00031636"/>
    </source>
</evidence>
<evidence type="ECO:0000313" key="7">
    <source>
        <dbReference type="EMBL" id="RFU41888.1"/>
    </source>
</evidence>
<dbReference type="EMBL" id="QURH01000180">
    <property type="protein sequence ID" value="RFU41888.1"/>
    <property type="molecule type" value="Genomic_DNA"/>
</dbReference>
<feature type="transmembrane region" description="Helical" evidence="6">
    <location>
        <begin position="71"/>
        <end position="93"/>
    </location>
</feature>
<evidence type="ECO:0000256" key="6">
    <source>
        <dbReference type="SAM" id="Phobius"/>
    </source>
</evidence>
<organism evidence="7 8">
    <name type="scientific">Actinomadura logoneensis</name>
    <dbReference type="NCBI Taxonomy" id="2293572"/>
    <lineage>
        <taxon>Bacteria</taxon>
        <taxon>Bacillati</taxon>
        <taxon>Actinomycetota</taxon>
        <taxon>Actinomycetes</taxon>
        <taxon>Streptosporangiales</taxon>
        <taxon>Thermomonosporaceae</taxon>
        <taxon>Actinomadura</taxon>
    </lineage>
</organism>
<keyword evidence="4" id="KW-0813">Transport</keyword>
<comment type="similarity">
    <text evidence="2">Belongs to the multi antimicrobial extrusion (MATE) (TC 2.A.66.1) family.</text>
</comment>
<reference evidence="7 8" key="1">
    <citation type="submission" date="2018-08" db="EMBL/GenBank/DDBJ databases">
        <title>Actinomadura jelena sp. nov., a novel Actinomycete isolated from soil in Chad.</title>
        <authorList>
            <person name="Shi L."/>
        </authorList>
    </citation>
    <scope>NUCLEOTIDE SEQUENCE [LARGE SCALE GENOMIC DNA]</scope>
    <source>
        <strain evidence="7 8">NEAU-G17</strain>
    </source>
</reference>
<dbReference type="PANTHER" id="PTHR43298:SF2">
    <property type="entry name" value="FMN_FAD EXPORTER YEEO-RELATED"/>
    <property type="match status" value="1"/>
</dbReference>